<keyword evidence="3" id="KW-1185">Reference proteome</keyword>
<dbReference type="SUPFAM" id="SSF56672">
    <property type="entry name" value="DNA/RNA polymerases"/>
    <property type="match status" value="1"/>
</dbReference>
<dbReference type="InterPro" id="IPR043502">
    <property type="entry name" value="DNA/RNA_pol_sf"/>
</dbReference>
<dbReference type="InterPro" id="IPR050951">
    <property type="entry name" value="Retrovirus_Pol_polyprotein"/>
</dbReference>
<gene>
    <name evidence="2" type="ORF">MCOR_54783</name>
</gene>
<dbReference type="CDD" id="cd01647">
    <property type="entry name" value="RT_LTR"/>
    <property type="match status" value="1"/>
</dbReference>
<dbReference type="AlphaFoldDB" id="A0A6J8EST6"/>
<dbReference type="OrthoDB" id="6776789at2759"/>
<feature type="domain" description="Reverse transcriptase" evidence="1">
    <location>
        <begin position="111"/>
        <end position="256"/>
    </location>
</feature>
<dbReference type="InterPro" id="IPR043128">
    <property type="entry name" value="Rev_trsase/Diguanyl_cyclase"/>
</dbReference>
<dbReference type="Pfam" id="PF00078">
    <property type="entry name" value="RVT_1"/>
    <property type="match status" value="1"/>
</dbReference>
<sequence length="282" mass="32536">MKLITVNKVNIHNDNISKVDDKTENQRTDSTVSVVSKQMLEKQYPDVFIEGMLSGKLKLDIDETVKPVKLATRKVPVALRDKIKNELDTLVEKDIISQVDVPTDWISSMEALKRNHYPTPTIDDLLPDLEKARWFSEADAKNGFWHVQLEEETSYLTSFGTPWGRYRWKSIPFGLSPAPEEFQRRMDEALEGLKVVKVIHDDILIYGCGTNDKDAQEDHDKNLIGLMDRCRQKGLKLNKDRLKLRLQEVSYLGHKITAEGLKIDSEKLKAITEMRIPDFWAW</sequence>
<dbReference type="Gene3D" id="3.10.10.10">
    <property type="entry name" value="HIV Type 1 Reverse Transcriptase, subunit A, domain 1"/>
    <property type="match status" value="1"/>
</dbReference>
<evidence type="ECO:0000313" key="2">
    <source>
        <dbReference type="EMBL" id="CAC5422752.1"/>
    </source>
</evidence>
<reference evidence="2 3" key="1">
    <citation type="submission" date="2020-06" db="EMBL/GenBank/DDBJ databases">
        <authorList>
            <person name="Li R."/>
            <person name="Bekaert M."/>
        </authorList>
    </citation>
    <scope>NUCLEOTIDE SEQUENCE [LARGE SCALE GENOMIC DNA]</scope>
    <source>
        <strain evidence="3">wild</strain>
    </source>
</reference>
<dbReference type="EMBL" id="CACVKT020009699">
    <property type="protein sequence ID" value="CAC5422752.1"/>
    <property type="molecule type" value="Genomic_DNA"/>
</dbReference>
<dbReference type="Proteomes" id="UP000507470">
    <property type="component" value="Unassembled WGS sequence"/>
</dbReference>
<dbReference type="InterPro" id="IPR000477">
    <property type="entry name" value="RT_dom"/>
</dbReference>
<evidence type="ECO:0000313" key="3">
    <source>
        <dbReference type="Proteomes" id="UP000507470"/>
    </source>
</evidence>
<evidence type="ECO:0000259" key="1">
    <source>
        <dbReference type="Pfam" id="PF00078"/>
    </source>
</evidence>
<protein>
    <recommendedName>
        <fullName evidence="1">Reverse transcriptase domain-containing protein</fullName>
    </recommendedName>
</protein>
<dbReference type="PANTHER" id="PTHR37984:SF8">
    <property type="entry name" value="CCHC-TYPE DOMAIN-CONTAINING PROTEIN"/>
    <property type="match status" value="1"/>
</dbReference>
<dbReference type="Gene3D" id="3.30.70.270">
    <property type="match status" value="1"/>
</dbReference>
<proteinExistence type="predicted"/>
<accession>A0A6J8EST6</accession>
<name>A0A6J8EST6_MYTCO</name>
<organism evidence="2 3">
    <name type="scientific">Mytilus coruscus</name>
    <name type="common">Sea mussel</name>
    <dbReference type="NCBI Taxonomy" id="42192"/>
    <lineage>
        <taxon>Eukaryota</taxon>
        <taxon>Metazoa</taxon>
        <taxon>Spiralia</taxon>
        <taxon>Lophotrochozoa</taxon>
        <taxon>Mollusca</taxon>
        <taxon>Bivalvia</taxon>
        <taxon>Autobranchia</taxon>
        <taxon>Pteriomorphia</taxon>
        <taxon>Mytilida</taxon>
        <taxon>Mytiloidea</taxon>
        <taxon>Mytilidae</taxon>
        <taxon>Mytilinae</taxon>
        <taxon>Mytilus</taxon>
    </lineage>
</organism>
<dbReference type="PANTHER" id="PTHR37984">
    <property type="entry name" value="PROTEIN CBG26694"/>
    <property type="match status" value="1"/>
</dbReference>